<keyword evidence="6" id="KW-0472">Membrane</keyword>
<dbReference type="InterPro" id="IPR051612">
    <property type="entry name" value="Teichoic_Acid_Biosynth"/>
</dbReference>
<proteinExistence type="inferred from homology"/>
<keyword evidence="3" id="KW-1003">Cell membrane</keyword>
<sequence>MNSLFHRVIHKYKNEGILQVLQSTLGFGWRQISLPIFLILYLISKIIPKKDTIHVFGYGDKNSFTDNSKFMFLYIHNCVEGITPVWITKNNDLAQELRSNGFHGYTFWSIRGIYYSLRSTLAFVTHTRRDIPWWWTGGATIVRLGHGVPFKKYHWSNESELKGRPIKKVLNKFIFWNYDYSIATSSEYVPKVVEATNLDPERVFVTGLPRMDMFYRNYPGLEIGVNKKLISKINSINGTTLFYFPTWRESGQNIRSIVTDDVCDKLKQQNIHLFIIPHRNTTFESIDGDNVYLVQKSMDFYPILEEIDVFMTDYSSLFYDSLYNSTPIIFYPYDITEYLDERDLFFEYSNVPGHIAATEEELIQILSNTTIATPDNEKYWLRSTFEYIDGKNAQRVFSEIYERVNYQQND</sequence>
<evidence type="ECO:0000256" key="5">
    <source>
        <dbReference type="ARBA" id="ARBA00022944"/>
    </source>
</evidence>
<dbReference type="InterPro" id="IPR043149">
    <property type="entry name" value="TagF_N"/>
</dbReference>
<evidence type="ECO:0000256" key="6">
    <source>
        <dbReference type="ARBA" id="ARBA00023136"/>
    </source>
</evidence>
<dbReference type="EMBL" id="JBHSKY010000015">
    <property type="protein sequence ID" value="MFC5279714.1"/>
    <property type="molecule type" value="Genomic_DNA"/>
</dbReference>
<comment type="similarity">
    <text evidence="2">Belongs to the CDP-glycerol glycerophosphotransferase family.</text>
</comment>
<keyword evidence="8" id="KW-1185">Reference proteome</keyword>
<dbReference type="SUPFAM" id="SSF53756">
    <property type="entry name" value="UDP-Glycosyltransferase/glycogen phosphorylase"/>
    <property type="match status" value="1"/>
</dbReference>
<dbReference type="PANTHER" id="PTHR37316:SF3">
    <property type="entry name" value="TEICHOIC ACID GLYCEROL-PHOSPHATE TRANSFERASE"/>
    <property type="match status" value="1"/>
</dbReference>
<protein>
    <submittedName>
        <fullName evidence="7">CDP-glycerol glycerophosphotransferase family protein</fullName>
    </submittedName>
</protein>
<comment type="subcellular location">
    <subcellularLocation>
        <location evidence="1">Cell membrane</location>
        <topology evidence="1">Peripheral membrane protein</topology>
    </subcellularLocation>
</comment>
<evidence type="ECO:0000256" key="1">
    <source>
        <dbReference type="ARBA" id="ARBA00004202"/>
    </source>
</evidence>
<dbReference type="Gene3D" id="3.40.50.11820">
    <property type="match status" value="1"/>
</dbReference>
<accession>A0ABD5R479</accession>
<dbReference type="GO" id="GO:0016740">
    <property type="term" value="F:transferase activity"/>
    <property type="evidence" value="ECO:0007669"/>
    <property type="project" value="UniProtKB-KW"/>
</dbReference>
<dbReference type="Pfam" id="PF04464">
    <property type="entry name" value="Glyphos_transf"/>
    <property type="match status" value="1"/>
</dbReference>
<evidence type="ECO:0000256" key="4">
    <source>
        <dbReference type="ARBA" id="ARBA00022679"/>
    </source>
</evidence>
<comment type="caution">
    <text evidence="7">The sequence shown here is derived from an EMBL/GenBank/DDBJ whole genome shotgun (WGS) entry which is preliminary data.</text>
</comment>
<evidence type="ECO:0000256" key="3">
    <source>
        <dbReference type="ARBA" id="ARBA00022475"/>
    </source>
</evidence>
<evidence type="ECO:0000256" key="2">
    <source>
        <dbReference type="ARBA" id="ARBA00010488"/>
    </source>
</evidence>
<evidence type="ECO:0000313" key="8">
    <source>
        <dbReference type="Proteomes" id="UP001596118"/>
    </source>
</evidence>
<dbReference type="AlphaFoldDB" id="A0ABD5R479"/>
<keyword evidence="5" id="KW-0777">Teichoic acid biosynthesis</keyword>
<dbReference type="RefSeq" id="WP_256411377.1">
    <property type="nucleotide sequence ID" value="NZ_JANHDM010000004.1"/>
</dbReference>
<evidence type="ECO:0000313" key="7">
    <source>
        <dbReference type="EMBL" id="MFC5279714.1"/>
    </source>
</evidence>
<name>A0ABD5R479_9EURY</name>
<dbReference type="Gene3D" id="3.40.50.12580">
    <property type="match status" value="1"/>
</dbReference>
<dbReference type="Proteomes" id="UP001596118">
    <property type="component" value="Unassembled WGS sequence"/>
</dbReference>
<dbReference type="InterPro" id="IPR007554">
    <property type="entry name" value="Glycerophosphate_synth"/>
</dbReference>
<organism evidence="7 8">
    <name type="scientific">Halorubrum rubrum</name>
    <dbReference type="NCBI Taxonomy" id="1126240"/>
    <lineage>
        <taxon>Archaea</taxon>
        <taxon>Methanobacteriati</taxon>
        <taxon>Methanobacteriota</taxon>
        <taxon>Stenosarchaea group</taxon>
        <taxon>Halobacteria</taxon>
        <taxon>Halobacteriales</taxon>
        <taxon>Haloferacaceae</taxon>
        <taxon>Halorubrum</taxon>
    </lineage>
</organism>
<gene>
    <name evidence="7" type="ORF">ACFPM1_13235</name>
</gene>
<dbReference type="PANTHER" id="PTHR37316">
    <property type="entry name" value="TEICHOIC ACID GLYCEROL-PHOSPHATE PRIMASE"/>
    <property type="match status" value="1"/>
</dbReference>
<reference evidence="7 8" key="1">
    <citation type="journal article" date="2019" name="Int. J. Syst. Evol. Microbiol.">
        <title>The Global Catalogue of Microorganisms (GCM) 10K type strain sequencing project: providing services to taxonomists for standard genome sequencing and annotation.</title>
        <authorList>
            <consortium name="The Broad Institute Genomics Platform"/>
            <consortium name="The Broad Institute Genome Sequencing Center for Infectious Disease"/>
            <person name="Wu L."/>
            <person name="Ma J."/>
        </authorList>
    </citation>
    <scope>NUCLEOTIDE SEQUENCE [LARGE SCALE GENOMIC DNA]</scope>
    <source>
        <strain evidence="7 8">CGMCC 1.12124</strain>
    </source>
</reference>
<dbReference type="GO" id="GO:0005886">
    <property type="term" value="C:plasma membrane"/>
    <property type="evidence" value="ECO:0007669"/>
    <property type="project" value="UniProtKB-SubCell"/>
</dbReference>
<dbReference type="InterPro" id="IPR043148">
    <property type="entry name" value="TagF_C"/>
</dbReference>
<keyword evidence="4" id="KW-0808">Transferase</keyword>